<dbReference type="EMBL" id="OX597827">
    <property type="protein sequence ID" value="CAI9732692.1"/>
    <property type="molecule type" value="Genomic_DNA"/>
</dbReference>
<reference evidence="2" key="1">
    <citation type="submission" date="2023-08" db="EMBL/GenBank/DDBJ databases">
        <authorList>
            <person name="Alioto T."/>
            <person name="Alioto T."/>
            <person name="Gomez Garrido J."/>
        </authorList>
    </citation>
    <scope>NUCLEOTIDE SEQUENCE</scope>
</reference>
<dbReference type="AlphaFoldDB" id="A0AA36BFZ7"/>
<accession>A0AA36BFZ7</accession>
<feature type="region of interest" description="Disordered" evidence="1">
    <location>
        <begin position="1"/>
        <end position="27"/>
    </location>
</feature>
<protein>
    <submittedName>
        <fullName evidence="2">Uncharacterized protein</fullName>
    </submittedName>
</protein>
<dbReference type="Proteomes" id="UP001162480">
    <property type="component" value="Chromosome 14"/>
</dbReference>
<evidence type="ECO:0000256" key="1">
    <source>
        <dbReference type="SAM" id="MobiDB-lite"/>
    </source>
</evidence>
<evidence type="ECO:0000313" key="3">
    <source>
        <dbReference type="Proteomes" id="UP001162480"/>
    </source>
</evidence>
<sequence length="69" mass="7739">MVDGPEAPVLPATPMTRVGSTESLVHGRKNVRSHARFRHPVRETTQPGIERDGITIFRALHEEAEVLQR</sequence>
<organism evidence="2 3">
    <name type="scientific">Octopus vulgaris</name>
    <name type="common">Common octopus</name>
    <dbReference type="NCBI Taxonomy" id="6645"/>
    <lineage>
        <taxon>Eukaryota</taxon>
        <taxon>Metazoa</taxon>
        <taxon>Spiralia</taxon>
        <taxon>Lophotrochozoa</taxon>
        <taxon>Mollusca</taxon>
        <taxon>Cephalopoda</taxon>
        <taxon>Coleoidea</taxon>
        <taxon>Octopodiformes</taxon>
        <taxon>Octopoda</taxon>
        <taxon>Incirrata</taxon>
        <taxon>Octopodidae</taxon>
        <taxon>Octopus</taxon>
    </lineage>
</organism>
<evidence type="ECO:0000313" key="2">
    <source>
        <dbReference type="EMBL" id="CAI9732692.1"/>
    </source>
</evidence>
<proteinExistence type="predicted"/>
<name>A0AA36BFZ7_OCTVU</name>
<keyword evidence="3" id="KW-1185">Reference proteome</keyword>
<gene>
    <name evidence="2" type="ORF">OCTVUL_1B010766</name>
</gene>